<evidence type="ECO:0000313" key="2">
    <source>
        <dbReference type="EMBL" id="CAE0837744.1"/>
    </source>
</evidence>
<dbReference type="InterPro" id="IPR006595">
    <property type="entry name" value="CTLH_C"/>
</dbReference>
<dbReference type="InterPro" id="IPR006594">
    <property type="entry name" value="LisH"/>
</dbReference>
<dbReference type="SMART" id="SM00757">
    <property type="entry name" value="CRA"/>
    <property type="match status" value="1"/>
</dbReference>
<evidence type="ECO:0000259" key="1">
    <source>
        <dbReference type="PROSITE" id="PS50897"/>
    </source>
</evidence>
<dbReference type="Pfam" id="PF08513">
    <property type="entry name" value="LisH"/>
    <property type="match status" value="1"/>
</dbReference>
<accession>A0A7S4LLZ1</accession>
<name>A0A7S4LLZ1_9EUGL</name>
<organism evidence="2">
    <name type="scientific">Eutreptiella gymnastica</name>
    <dbReference type="NCBI Taxonomy" id="73025"/>
    <lineage>
        <taxon>Eukaryota</taxon>
        <taxon>Discoba</taxon>
        <taxon>Euglenozoa</taxon>
        <taxon>Euglenida</taxon>
        <taxon>Spirocuta</taxon>
        <taxon>Euglenophyceae</taxon>
        <taxon>Eutreptiales</taxon>
        <taxon>Eutreptiaceae</taxon>
        <taxon>Eutreptiella</taxon>
    </lineage>
</organism>
<dbReference type="PROSITE" id="PS50897">
    <property type="entry name" value="CTLH"/>
    <property type="match status" value="1"/>
</dbReference>
<dbReference type="AlphaFoldDB" id="A0A7S4LLZ1"/>
<protein>
    <recommendedName>
        <fullName evidence="1">CTLH domain-containing protein</fullName>
    </recommendedName>
</protein>
<sequence length="248" mass="27691">MSVYFFSTTSHFSFHAPPLSVPMAPGQRRTIASADWMGKLEEVKVSKESLNRLVMNYLVIEGYKDAAEQFQSESGTSPGIDLDSITDRMAIRNAVQDGAVGEAISRVNDLSPELLDQDPALQFRVKKQQFLELVRDKDVASALQFAEEELAPTAEAHPELLEELENVMALLAFPDPAASPLKALLDVAQRQKTASELNAAILALQCQERESRLPVLLKLLVWAQARLDKTTKYPRMLELTRAELEHSW</sequence>
<dbReference type="InterPro" id="IPR013144">
    <property type="entry name" value="CRA_dom"/>
</dbReference>
<dbReference type="InterPro" id="IPR050618">
    <property type="entry name" value="Ubq-SigPath_Reg"/>
</dbReference>
<reference evidence="2" key="1">
    <citation type="submission" date="2021-01" db="EMBL/GenBank/DDBJ databases">
        <authorList>
            <person name="Corre E."/>
            <person name="Pelletier E."/>
            <person name="Niang G."/>
            <person name="Scheremetjew M."/>
            <person name="Finn R."/>
            <person name="Kale V."/>
            <person name="Holt S."/>
            <person name="Cochrane G."/>
            <person name="Meng A."/>
            <person name="Brown T."/>
            <person name="Cohen L."/>
        </authorList>
    </citation>
    <scope>NUCLEOTIDE SEQUENCE</scope>
    <source>
        <strain evidence="2">CCMP1594</strain>
    </source>
</reference>
<dbReference type="InterPro" id="IPR024964">
    <property type="entry name" value="CTLH/CRA"/>
</dbReference>
<dbReference type="SMART" id="SM00668">
    <property type="entry name" value="CTLH"/>
    <property type="match status" value="1"/>
</dbReference>
<gene>
    <name evidence="2" type="ORF">EGYM00163_LOCUS49116</name>
</gene>
<proteinExistence type="predicted"/>
<dbReference type="SMART" id="SM00667">
    <property type="entry name" value="LisH"/>
    <property type="match status" value="1"/>
</dbReference>
<dbReference type="Pfam" id="PF10607">
    <property type="entry name" value="CTLH"/>
    <property type="match status" value="1"/>
</dbReference>
<feature type="domain" description="CTLH" evidence="1">
    <location>
        <begin position="84"/>
        <end position="141"/>
    </location>
</feature>
<dbReference type="EMBL" id="HBJA01142448">
    <property type="protein sequence ID" value="CAE0837744.1"/>
    <property type="molecule type" value="Transcribed_RNA"/>
</dbReference>
<dbReference type="PROSITE" id="PS50896">
    <property type="entry name" value="LISH"/>
    <property type="match status" value="1"/>
</dbReference>
<dbReference type="PANTHER" id="PTHR12864">
    <property type="entry name" value="RAN BINDING PROTEIN 9-RELATED"/>
    <property type="match status" value="1"/>
</dbReference>